<sequence>MASTNLAALARELGRAMAEQRTFLRQQIHLKIKEHDLNITFELLEVMSFLNLHDGANQQEIADVMIKDKSSMTYLIDNLVKRDMVARREDEVDRRNKRVFLTGTGRALMNKLDPWLTDMYEKATNNIPAMDIEKAISLVHSMNKKLKESL</sequence>
<dbReference type="InterPro" id="IPR036390">
    <property type="entry name" value="WH_DNA-bd_sf"/>
</dbReference>
<evidence type="ECO:0000259" key="4">
    <source>
        <dbReference type="PROSITE" id="PS50995"/>
    </source>
</evidence>
<dbReference type="EMBL" id="FMAR01000005">
    <property type="protein sequence ID" value="SCC31100.1"/>
    <property type="molecule type" value="Genomic_DNA"/>
</dbReference>
<dbReference type="OrthoDB" id="996843at2"/>
<keyword evidence="1" id="KW-0805">Transcription regulation</keyword>
<keyword evidence="6" id="KW-1185">Reference proteome</keyword>
<reference evidence="5 6" key="1">
    <citation type="submission" date="2016-08" db="EMBL/GenBank/DDBJ databases">
        <authorList>
            <person name="Seilhamer J.J."/>
        </authorList>
    </citation>
    <scope>NUCLEOTIDE SEQUENCE [LARGE SCALE GENOMIC DNA]</scope>
    <source>
        <strain evidence="5 6">A37T2</strain>
    </source>
</reference>
<evidence type="ECO:0000313" key="6">
    <source>
        <dbReference type="Proteomes" id="UP000242818"/>
    </source>
</evidence>
<dbReference type="Pfam" id="PF01047">
    <property type="entry name" value="MarR"/>
    <property type="match status" value="1"/>
</dbReference>
<dbReference type="GO" id="GO:0003677">
    <property type="term" value="F:DNA binding"/>
    <property type="evidence" value="ECO:0007669"/>
    <property type="project" value="UniProtKB-KW"/>
</dbReference>
<dbReference type="PROSITE" id="PS50995">
    <property type="entry name" value="HTH_MARR_2"/>
    <property type="match status" value="1"/>
</dbReference>
<dbReference type="SMART" id="SM00347">
    <property type="entry name" value="HTH_MARR"/>
    <property type="match status" value="1"/>
</dbReference>
<dbReference type="PANTHER" id="PTHR42756:SF1">
    <property type="entry name" value="TRANSCRIPTIONAL REPRESSOR OF EMRAB OPERON"/>
    <property type="match status" value="1"/>
</dbReference>
<dbReference type="GO" id="GO:0003700">
    <property type="term" value="F:DNA-binding transcription factor activity"/>
    <property type="evidence" value="ECO:0007669"/>
    <property type="project" value="InterPro"/>
</dbReference>
<feature type="domain" description="HTH marR-type" evidence="4">
    <location>
        <begin position="6"/>
        <end position="144"/>
    </location>
</feature>
<gene>
    <name evidence="5" type="ORF">GA0116948_105290</name>
</gene>
<protein>
    <submittedName>
        <fullName evidence="5">DNA-binding transcriptional regulator, MarR family</fullName>
    </submittedName>
</protein>
<organism evidence="5 6">
    <name type="scientific">Chitinophaga costaii</name>
    <dbReference type="NCBI Taxonomy" id="1335309"/>
    <lineage>
        <taxon>Bacteria</taxon>
        <taxon>Pseudomonadati</taxon>
        <taxon>Bacteroidota</taxon>
        <taxon>Chitinophagia</taxon>
        <taxon>Chitinophagales</taxon>
        <taxon>Chitinophagaceae</taxon>
        <taxon>Chitinophaga</taxon>
    </lineage>
</organism>
<keyword evidence="2 5" id="KW-0238">DNA-binding</keyword>
<dbReference type="PANTHER" id="PTHR42756">
    <property type="entry name" value="TRANSCRIPTIONAL REGULATOR, MARR"/>
    <property type="match status" value="1"/>
</dbReference>
<dbReference type="Gene3D" id="1.10.10.10">
    <property type="entry name" value="Winged helix-like DNA-binding domain superfamily/Winged helix DNA-binding domain"/>
    <property type="match status" value="1"/>
</dbReference>
<evidence type="ECO:0000256" key="1">
    <source>
        <dbReference type="ARBA" id="ARBA00023015"/>
    </source>
</evidence>
<evidence type="ECO:0000313" key="5">
    <source>
        <dbReference type="EMBL" id="SCC31100.1"/>
    </source>
</evidence>
<dbReference type="Proteomes" id="UP000242818">
    <property type="component" value="Unassembled WGS sequence"/>
</dbReference>
<evidence type="ECO:0000256" key="3">
    <source>
        <dbReference type="ARBA" id="ARBA00023163"/>
    </source>
</evidence>
<dbReference type="SUPFAM" id="SSF46785">
    <property type="entry name" value="Winged helix' DNA-binding domain"/>
    <property type="match status" value="1"/>
</dbReference>
<name>A0A1C4DIP3_9BACT</name>
<dbReference type="InterPro" id="IPR000835">
    <property type="entry name" value="HTH_MarR-typ"/>
</dbReference>
<keyword evidence="3" id="KW-0804">Transcription</keyword>
<dbReference type="STRING" id="1335309.GA0116948_105290"/>
<dbReference type="RefSeq" id="WP_089711682.1">
    <property type="nucleotide sequence ID" value="NZ_FMAR01000005.1"/>
</dbReference>
<evidence type="ECO:0000256" key="2">
    <source>
        <dbReference type="ARBA" id="ARBA00023125"/>
    </source>
</evidence>
<proteinExistence type="predicted"/>
<dbReference type="InterPro" id="IPR036388">
    <property type="entry name" value="WH-like_DNA-bd_sf"/>
</dbReference>
<dbReference type="AlphaFoldDB" id="A0A1C4DIP3"/>
<accession>A0A1C4DIP3</accession>